<name>A0AA37TQE8_9GAMM</name>
<comment type="subcellular location">
    <subcellularLocation>
        <location evidence="1">Cell inner membrane</location>
    </subcellularLocation>
</comment>
<evidence type="ECO:0000256" key="1">
    <source>
        <dbReference type="ARBA" id="ARBA00004533"/>
    </source>
</evidence>
<dbReference type="Pfam" id="PF11356">
    <property type="entry name" value="T2SSC"/>
    <property type="match status" value="1"/>
</dbReference>
<evidence type="ECO:0000256" key="5">
    <source>
        <dbReference type="ARBA" id="ARBA00022519"/>
    </source>
</evidence>
<reference evidence="13 14" key="1">
    <citation type="journal article" date="2014" name="Int. J. Syst. Evol. Microbiol.">
        <title>Complete genome sequence of Corynebacterium casei LMG S-19264T (=DSM 44701T), isolated from a smear-ripened cheese.</title>
        <authorList>
            <consortium name="US DOE Joint Genome Institute (JGI-PGF)"/>
            <person name="Walter F."/>
            <person name="Albersmeier A."/>
            <person name="Kalinowski J."/>
            <person name="Ruckert C."/>
        </authorList>
    </citation>
    <scope>NUCLEOTIDE SEQUENCE [LARGE SCALE GENOMIC DNA]</scope>
    <source>
        <strain evidence="13 14">NBRC 112785</strain>
    </source>
</reference>
<evidence type="ECO:0000256" key="4">
    <source>
        <dbReference type="ARBA" id="ARBA00022475"/>
    </source>
</evidence>
<dbReference type="Proteomes" id="UP001157439">
    <property type="component" value="Unassembled WGS sequence"/>
</dbReference>
<evidence type="ECO:0000256" key="8">
    <source>
        <dbReference type="ARBA" id="ARBA00022989"/>
    </source>
</evidence>
<dbReference type="Gene3D" id="2.30.30.830">
    <property type="match status" value="1"/>
</dbReference>
<dbReference type="InterPro" id="IPR001639">
    <property type="entry name" value="T2SS_protein-GspC"/>
</dbReference>
<dbReference type="InterPro" id="IPR036034">
    <property type="entry name" value="PDZ_sf"/>
</dbReference>
<comment type="similarity">
    <text evidence="2">Belongs to the GSP C family.</text>
</comment>
<dbReference type="GO" id="GO:0005886">
    <property type="term" value="C:plasma membrane"/>
    <property type="evidence" value="ECO:0007669"/>
    <property type="project" value="UniProtKB-SubCell"/>
</dbReference>
<evidence type="ECO:0000256" key="10">
    <source>
        <dbReference type="SAM" id="MobiDB-lite"/>
    </source>
</evidence>
<keyword evidence="8 11" id="KW-1133">Transmembrane helix</keyword>
<feature type="region of interest" description="Disordered" evidence="10">
    <location>
        <begin position="172"/>
        <end position="194"/>
    </location>
</feature>
<dbReference type="SUPFAM" id="SSF50156">
    <property type="entry name" value="PDZ domain-like"/>
    <property type="match status" value="1"/>
</dbReference>
<comment type="caution">
    <text evidence="13">The sequence shown here is derived from an EMBL/GenBank/DDBJ whole genome shotgun (WGS) entry which is preliminary data.</text>
</comment>
<proteinExistence type="inferred from homology"/>
<dbReference type="EMBL" id="BSPO01000002">
    <property type="protein sequence ID" value="GLS83475.1"/>
    <property type="molecule type" value="Genomic_DNA"/>
</dbReference>
<dbReference type="NCBIfam" id="TIGR01713">
    <property type="entry name" value="typeII_sec_gspC"/>
    <property type="match status" value="1"/>
</dbReference>
<organism evidence="13 14">
    <name type="scientific">Paraferrimonas haliotis</name>
    <dbReference type="NCBI Taxonomy" id="2013866"/>
    <lineage>
        <taxon>Bacteria</taxon>
        <taxon>Pseudomonadati</taxon>
        <taxon>Pseudomonadota</taxon>
        <taxon>Gammaproteobacteria</taxon>
        <taxon>Alteromonadales</taxon>
        <taxon>Ferrimonadaceae</taxon>
        <taxon>Paraferrimonas</taxon>
    </lineage>
</organism>
<keyword evidence="5" id="KW-0997">Cell inner membrane</keyword>
<evidence type="ECO:0000313" key="14">
    <source>
        <dbReference type="Proteomes" id="UP001157439"/>
    </source>
</evidence>
<dbReference type="RefSeq" id="WP_095496979.1">
    <property type="nucleotide sequence ID" value="NZ_BSPO01000002.1"/>
</dbReference>
<dbReference type="GO" id="GO:0015628">
    <property type="term" value="P:protein secretion by the type II secretion system"/>
    <property type="evidence" value="ECO:0007669"/>
    <property type="project" value="InterPro"/>
</dbReference>
<gene>
    <name evidence="13" type="primary">gspC</name>
    <name evidence="13" type="ORF">GCM10007894_14520</name>
</gene>
<dbReference type="GO" id="GO:0015627">
    <property type="term" value="C:type II protein secretion system complex"/>
    <property type="evidence" value="ECO:0007669"/>
    <property type="project" value="InterPro"/>
</dbReference>
<evidence type="ECO:0000256" key="11">
    <source>
        <dbReference type="SAM" id="Phobius"/>
    </source>
</evidence>
<evidence type="ECO:0000256" key="9">
    <source>
        <dbReference type="ARBA" id="ARBA00023136"/>
    </source>
</evidence>
<keyword evidence="6 11" id="KW-0812">Transmembrane</keyword>
<keyword evidence="7" id="KW-0653">Protein transport</keyword>
<dbReference type="Gene3D" id="2.30.42.10">
    <property type="match status" value="1"/>
</dbReference>
<evidence type="ECO:0000256" key="6">
    <source>
        <dbReference type="ARBA" id="ARBA00022692"/>
    </source>
</evidence>
<evidence type="ECO:0000259" key="12">
    <source>
        <dbReference type="Pfam" id="PF11356"/>
    </source>
</evidence>
<evidence type="ECO:0000256" key="7">
    <source>
        <dbReference type="ARBA" id="ARBA00022927"/>
    </source>
</evidence>
<keyword evidence="4" id="KW-1003">Cell membrane</keyword>
<keyword evidence="9 11" id="KW-0472">Membrane</keyword>
<keyword evidence="3" id="KW-0813">Transport</keyword>
<dbReference type="AlphaFoldDB" id="A0AA37TQE8"/>
<evidence type="ECO:0000256" key="2">
    <source>
        <dbReference type="ARBA" id="ARBA00007986"/>
    </source>
</evidence>
<sequence>MDVLEKTLNQIKSIPQAPIASGAFAILLIIAIYLVAQISWSLIDTPAPASNWSPQITSSAKSTSVSVSKLVDSHLFGEYDKETAEKPKEVVVEQVIDAPKTSLSLLLTGVVASTEQTRGLAIIEAGGSQETYGIGDTIKGQSASIKEVYADRIIITNRGRYETLMLDGIKYTSQPSQPVKPRAAPTSRSNSRSVAIDRKELLKDPSKLTDIVSITPVTRSGETLGYRLNPGRDGKLFRDAGLKPNDLAKSINGYDLTDAMQAMELMSQLAELSDVSVMVERDGQLVEVNLSVPQ</sequence>
<keyword evidence="14" id="KW-1185">Reference proteome</keyword>
<feature type="transmembrane region" description="Helical" evidence="11">
    <location>
        <begin position="21"/>
        <end position="43"/>
    </location>
</feature>
<protein>
    <submittedName>
        <fullName evidence="13">Type II secretion system protein GspC</fullName>
    </submittedName>
</protein>
<feature type="domain" description="Type II secretion system protein GspC N-terminal" evidence="12">
    <location>
        <begin position="27"/>
        <end position="166"/>
    </location>
</feature>
<evidence type="ECO:0000256" key="3">
    <source>
        <dbReference type="ARBA" id="ARBA00022448"/>
    </source>
</evidence>
<dbReference type="InterPro" id="IPR024961">
    <property type="entry name" value="T2SS_GspC_N"/>
</dbReference>
<evidence type="ECO:0000313" key="13">
    <source>
        <dbReference type="EMBL" id="GLS83475.1"/>
    </source>
</evidence>
<accession>A0AA37TQE8</accession>